<accession>A0AAW2QZZ1</accession>
<dbReference type="PANTHER" id="PTHR21450:SF9">
    <property type="entry name" value="BZIP DOMAIN CLASS TRANSCRIPTION FACTOR (DUF630 AND DUF632)-RELATED"/>
    <property type="match status" value="1"/>
</dbReference>
<evidence type="ECO:0000313" key="3">
    <source>
        <dbReference type="EMBL" id="KAL0373485.1"/>
    </source>
</evidence>
<evidence type="ECO:0000256" key="1">
    <source>
        <dbReference type="SAM" id="MobiDB-lite"/>
    </source>
</evidence>
<protein>
    <submittedName>
        <fullName evidence="3">Nitrate regulatoryprotein</fullName>
    </submittedName>
</protein>
<proteinExistence type="predicted"/>
<sequence>MKRLSTPATTWPRPTLNTAGPSASRAPRLSPSPPANPSQSPTIPAVLLRTPSSAATAAKPRTFTPPPHRHIPSPSPSPSIHPPPPPPPMSTHSSFSSSPPPNHNFTYAARANSTYSSTPSQASSVWNWDNFYPPPSPPDSEFFHQLHNSKKSETRIDDDNSDDDHSYTDNDNDDKASSITSNSNVHGRGDHYQQNPFSGSEAKKFDDRASNYSSYSRYSHNSYRKNYLRPGPEPVQKKGQYLKNWESEEEETEREEVQCSEWGDHDNYSSTSSSSDEDEEGDLKSRSDFGTRSNFESVRNESAAAAANVGNVNSKLSSKSEKLSSDDDGKSSYSWGNENNEGVNSDRRIVVRHKDLVEIVASLKEYFDKAASAGEQVSEMLEAGRAQLDRSFKQLRKTVYHSSGMLSNLSSSWTSKPPLAVKYRFDPSSIEQSGGPKSLCSTLERLLAWEKKLYQEVKAREGVKLEHEKKLSVLQSQEYRGEDGAKLDKTKASIKRLQSLILVTSQAVSTTSFAIIGLRL</sequence>
<feature type="region of interest" description="Disordered" evidence="1">
    <location>
        <begin position="1"/>
        <end position="342"/>
    </location>
</feature>
<feature type="compositionally biased region" description="Basic and acidic residues" evidence="1">
    <location>
        <begin position="318"/>
        <end position="330"/>
    </location>
</feature>
<feature type="compositionally biased region" description="Low complexity" evidence="1">
    <location>
        <begin position="113"/>
        <end position="124"/>
    </location>
</feature>
<dbReference type="EMBL" id="JACGWJ010000014">
    <property type="protein sequence ID" value="KAL0373485.1"/>
    <property type="molecule type" value="Genomic_DNA"/>
</dbReference>
<evidence type="ECO:0000259" key="2">
    <source>
        <dbReference type="Pfam" id="PF04782"/>
    </source>
</evidence>
<name>A0AAW2QZZ1_SESRA</name>
<dbReference type="PANTHER" id="PTHR21450">
    <property type="entry name" value="PROTEIN ALTERED PHOSPHATE STARVATION RESPONSE 1"/>
    <property type="match status" value="1"/>
</dbReference>
<reference evidence="3" key="1">
    <citation type="submission" date="2020-06" db="EMBL/GenBank/DDBJ databases">
        <authorList>
            <person name="Li T."/>
            <person name="Hu X."/>
            <person name="Zhang T."/>
            <person name="Song X."/>
            <person name="Zhang H."/>
            <person name="Dai N."/>
            <person name="Sheng W."/>
            <person name="Hou X."/>
            <person name="Wei L."/>
        </authorList>
    </citation>
    <scope>NUCLEOTIDE SEQUENCE</scope>
    <source>
        <strain evidence="3">G02</strain>
        <tissue evidence="3">Leaf</tissue>
    </source>
</reference>
<reference evidence="3" key="2">
    <citation type="journal article" date="2024" name="Plant">
        <title>Genomic evolution and insights into agronomic trait innovations of Sesamum species.</title>
        <authorList>
            <person name="Miao H."/>
            <person name="Wang L."/>
            <person name="Qu L."/>
            <person name="Liu H."/>
            <person name="Sun Y."/>
            <person name="Le M."/>
            <person name="Wang Q."/>
            <person name="Wei S."/>
            <person name="Zheng Y."/>
            <person name="Lin W."/>
            <person name="Duan Y."/>
            <person name="Cao H."/>
            <person name="Xiong S."/>
            <person name="Wang X."/>
            <person name="Wei L."/>
            <person name="Li C."/>
            <person name="Ma Q."/>
            <person name="Ju M."/>
            <person name="Zhao R."/>
            <person name="Li G."/>
            <person name="Mu C."/>
            <person name="Tian Q."/>
            <person name="Mei H."/>
            <person name="Zhang T."/>
            <person name="Gao T."/>
            <person name="Zhang H."/>
        </authorList>
    </citation>
    <scope>NUCLEOTIDE SEQUENCE</scope>
    <source>
        <strain evidence="3">G02</strain>
    </source>
</reference>
<dbReference type="InterPro" id="IPR006867">
    <property type="entry name" value="DUF632"/>
</dbReference>
<feature type="compositionally biased region" description="Pro residues" evidence="1">
    <location>
        <begin position="73"/>
        <end position="89"/>
    </location>
</feature>
<gene>
    <name evidence="3" type="ORF">Sradi_3264200</name>
</gene>
<feature type="domain" description="DUF632" evidence="2">
    <location>
        <begin position="356"/>
        <end position="519"/>
    </location>
</feature>
<comment type="caution">
    <text evidence="3">The sequence shown here is derived from an EMBL/GenBank/DDBJ whole genome shotgun (WGS) entry which is preliminary data.</text>
</comment>
<feature type="compositionally biased region" description="Basic and acidic residues" evidence="1">
    <location>
        <begin position="150"/>
        <end position="176"/>
    </location>
</feature>
<feature type="compositionally biased region" description="Low complexity" evidence="1">
    <location>
        <begin position="210"/>
        <end position="221"/>
    </location>
</feature>
<dbReference type="AlphaFoldDB" id="A0AAW2QZZ1"/>
<organism evidence="3">
    <name type="scientific">Sesamum radiatum</name>
    <name type="common">Black benniseed</name>
    <dbReference type="NCBI Taxonomy" id="300843"/>
    <lineage>
        <taxon>Eukaryota</taxon>
        <taxon>Viridiplantae</taxon>
        <taxon>Streptophyta</taxon>
        <taxon>Embryophyta</taxon>
        <taxon>Tracheophyta</taxon>
        <taxon>Spermatophyta</taxon>
        <taxon>Magnoliopsida</taxon>
        <taxon>eudicotyledons</taxon>
        <taxon>Gunneridae</taxon>
        <taxon>Pentapetalae</taxon>
        <taxon>asterids</taxon>
        <taxon>lamiids</taxon>
        <taxon>Lamiales</taxon>
        <taxon>Pedaliaceae</taxon>
        <taxon>Sesamum</taxon>
    </lineage>
</organism>
<dbReference type="Pfam" id="PF04782">
    <property type="entry name" value="DUF632"/>
    <property type="match status" value="1"/>
</dbReference>